<dbReference type="Pfam" id="PF13560">
    <property type="entry name" value="HTH_31"/>
    <property type="match status" value="1"/>
</dbReference>
<dbReference type="InterPro" id="IPR001387">
    <property type="entry name" value="Cro/C1-type_HTH"/>
</dbReference>
<dbReference type="InterPro" id="IPR041413">
    <property type="entry name" value="MLTR_LBD"/>
</dbReference>
<dbReference type="SMART" id="SM00530">
    <property type="entry name" value="HTH_XRE"/>
    <property type="match status" value="1"/>
</dbReference>
<evidence type="ECO:0000259" key="1">
    <source>
        <dbReference type="PROSITE" id="PS50943"/>
    </source>
</evidence>
<evidence type="ECO:0000313" key="2">
    <source>
        <dbReference type="EMBL" id="MEQ6289488.1"/>
    </source>
</evidence>
<dbReference type="PANTHER" id="PTHR35010:SF2">
    <property type="entry name" value="BLL4672 PROTEIN"/>
    <property type="match status" value="1"/>
</dbReference>
<dbReference type="CDD" id="cd00093">
    <property type="entry name" value="HTH_XRE"/>
    <property type="match status" value="1"/>
</dbReference>
<dbReference type="Gene3D" id="1.10.260.40">
    <property type="entry name" value="lambda repressor-like DNA-binding domains"/>
    <property type="match status" value="1"/>
</dbReference>
<comment type="caution">
    <text evidence="2">The sequence shown here is derived from an EMBL/GenBank/DDBJ whole genome shotgun (WGS) entry which is preliminary data.</text>
</comment>
<protein>
    <submittedName>
        <fullName evidence="2">Helix-turn-helix transcriptional regulator</fullName>
    </submittedName>
</protein>
<dbReference type="InterPro" id="IPR010982">
    <property type="entry name" value="Lambda_DNA-bd_dom_sf"/>
</dbReference>
<proteinExistence type="predicted"/>
<reference evidence="2" key="1">
    <citation type="submission" date="2024-06" db="EMBL/GenBank/DDBJ databases">
        <title>Genome sequence of Vogesella sp. MAHUQ-64.</title>
        <authorList>
            <person name="Huq M.A."/>
        </authorList>
    </citation>
    <scope>NUCLEOTIDE SEQUENCE</scope>
    <source>
        <strain evidence="2">MAHUQ-64</strain>
    </source>
</reference>
<dbReference type="Proteomes" id="UP001433638">
    <property type="component" value="Unassembled WGS sequence"/>
</dbReference>
<evidence type="ECO:0000313" key="3">
    <source>
        <dbReference type="Proteomes" id="UP001433638"/>
    </source>
</evidence>
<dbReference type="Pfam" id="PF17765">
    <property type="entry name" value="MLTR_LBD"/>
    <property type="match status" value="1"/>
</dbReference>
<dbReference type="SUPFAM" id="SSF47413">
    <property type="entry name" value="lambda repressor-like DNA-binding domains"/>
    <property type="match status" value="1"/>
</dbReference>
<accession>A0ABV1M020</accession>
<name>A0ABV1M020_9NEIS</name>
<organism evidence="2 3">
    <name type="scientific">Vogesella oryzagri</name>
    <dbReference type="NCBI Taxonomy" id="3160864"/>
    <lineage>
        <taxon>Bacteria</taxon>
        <taxon>Pseudomonadati</taxon>
        <taxon>Pseudomonadota</taxon>
        <taxon>Betaproteobacteria</taxon>
        <taxon>Neisseriales</taxon>
        <taxon>Chromobacteriaceae</taxon>
        <taxon>Vogesella</taxon>
    </lineage>
</organism>
<dbReference type="PANTHER" id="PTHR35010">
    <property type="entry name" value="BLL4672 PROTEIN-RELATED"/>
    <property type="match status" value="1"/>
</dbReference>
<keyword evidence="3" id="KW-1185">Reference proteome</keyword>
<dbReference type="Gene3D" id="3.30.450.180">
    <property type="match status" value="1"/>
</dbReference>
<gene>
    <name evidence="2" type="ORF">ABNW52_02560</name>
</gene>
<sequence>MEARSPSPLGEFIRSHRERITPQQAGLPAGNRRRAKGLRREEVAQLVGISPTWLTWIEQGRTQSVSAGTLSRLADVLLLSRAERDYLFDLAGLKDPQEATLAANPEAQQALALAVDNIASPAYVLDTLWNVPACNAAAASLFTGWLDDGGHSHNLLQFMFQHPLARTLVDDWPTRARRMVAEFRAEISHHHEDALTELLERLRQDSSEFDTLWRQQDVQGREGGERVFNHATQGRLCYQQLTLRLAHAPGLKLVMLL</sequence>
<feature type="domain" description="HTH cro/C1-type" evidence="1">
    <location>
        <begin position="33"/>
        <end position="84"/>
    </location>
</feature>
<dbReference type="RefSeq" id="WP_349583574.1">
    <property type="nucleotide sequence ID" value="NZ_JBEFLD010000001.1"/>
</dbReference>
<dbReference type="PROSITE" id="PS50943">
    <property type="entry name" value="HTH_CROC1"/>
    <property type="match status" value="1"/>
</dbReference>
<dbReference type="EMBL" id="JBEFLD010000001">
    <property type="protein sequence ID" value="MEQ6289488.1"/>
    <property type="molecule type" value="Genomic_DNA"/>
</dbReference>